<sequence>MLKVHIEALAWVVIVLNVKELHSIGLEIATEGIVYGKEIELRCSGVQSFVFEFTGTSSKNASIKIGGCSSFNHCYSTKPNFNVTHMEDGGKLIILNYEYEDQGTYTCIDWFDPKQRASVEVAPKSGYTSASEYNIFLFFSVLIVEIFII</sequence>
<proteinExistence type="predicted"/>
<accession>A0A9D4LYC3</accession>
<dbReference type="InterPro" id="IPR013783">
    <property type="entry name" value="Ig-like_fold"/>
</dbReference>
<gene>
    <name evidence="1" type="ORF">DPMN_029070</name>
</gene>
<evidence type="ECO:0000313" key="1">
    <source>
        <dbReference type="EMBL" id="KAH3866019.1"/>
    </source>
</evidence>
<protein>
    <submittedName>
        <fullName evidence="1">Uncharacterized protein</fullName>
    </submittedName>
</protein>
<organism evidence="1 2">
    <name type="scientific">Dreissena polymorpha</name>
    <name type="common">Zebra mussel</name>
    <name type="synonym">Mytilus polymorpha</name>
    <dbReference type="NCBI Taxonomy" id="45954"/>
    <lineage>
        <taxon>Eukaryota</taxon>
        <taxon>Metazoa</taxon>
        <taxon>Spiralia</taxon>
        <taxon>Lophotrochozoa</taxon>
        <taxon>Mollusca</taxon>
        <taxon>Bivalvia</taxon>
        <taxon>Autobranchia</taxon>
        <taxon>Heteroconchia</taxon>
        <taxon>Euheterodonta</taxon>
        <taxon>Imparidentia</taxon>
        <taxon>Neoheterodontei</taxon>
        <taxon>Myida</taxon>
        <taxon>Dreissenoidea</taxon>
        <taxon>Dreissenidae</taxon>
        <taxon>Dreissena</taxon>
    </lineage>
</organism>
<reference evidence="1" key="2">
    <citation type="submission" date="2020-11" db="EMBL/GenBank/DDBJ databases">
        <authorList>
            <person name="McCartney M.A."/>
            <person name="Auch B."/>
            <person name="Kono T."/>
            <person name="Mallez S."/>
            <person name="Becker A."/>
            <person name="Gohl D.M."/>
            <person name="Silverstein K.A.T."/>
            <person name="Koren S."/>
            <person name="Bechman K.B."/>
            <person name="Herman A."/>
            <person name="Abrahante J.E."/>
            <person name="Garbe J."/>
        </authorList>
    </citation>
    <scope>NUCLEOTIDE SEQUENCE</scope>
    <source>
        <strain evidence="1">Duluth1</strain>
        <tissue evidence="1">Whole animal</tissue>
    </source>
</reference>
<dbReference type="EMBL" id="JAIWYP010000002">
    <property type="protein sequence ID" value="KAH3866019.1"/>
    <property type="molecule type" value="Genomic_DNA"/>
</dbReference>
<dbReference type="InterPro" id="IPR036179">
    <property type="entry name" value="Ig-like_dom_sf"/>
</dbReference>
<dbReference type="AlphaFoldDB" id="A0A9D4LYC3"/>
<dbReference type="Proteomes" id="UP000828390">
    <property type="component" value="Unassembled WGS sequence"/>
</dbReference>
<name>A0A9D4LYC3_DREPO</name>
<evidence type="ECO:0000313" key="2">
    <source>
        <dbReference type="Proteomes" id="UP000828390"/>
    </source>
</evidence>
<reference evidence="1" key="1">
    <citation type="journal article" date="2019" name="bioRxiv">
        <title>The Genome of the Zebra Mussel, Dreissena polymorpha: A Resource for Invasive Species Research.</title>
        <authorList>
            <person name="McCartney M.A."/>
            <person name="Auch B."/>
            <person name="Kono T."/>
            <person name="Mallez S."/>
            <person name="Zhang Y."/>
            <person name="Obille A."/>
            <person name="Becker A."/>
            <person name="Abrahante J.E."/>
            <person name="Garbe J."/>
            <person name="Badalamenti J.P."/>
            <person name="Herman A."/>
            <person name="Mangelson H."/>
            <person name="Liachko I."/>
            <person name="Sullivan S."/>
            <person name="Sone E.D."/>
            <person name="Koren S."/>
            <person name="Silverstein K.A.T."/>
            <person name="Beckman K.B."/>
            <person name="Gohl D.M."/>
        </authorList>
    </citation>
    <scope>NUCLEOTIDE SEQUENCE</scope>
    <source>
        <strain evidence="1">Duluth1</strain>
        <tissue evidence="1">Whole animal</tissue>
    </source>
</reference>
<keyword evidence="2" id="KW-1185">Reference proteome</keyword>
<dbReference type="SUPFAM" id="SSF48726">
    <property type="entry name" value="Immunoglobulin"/>
    <property type="match status" value="1"/>
</dbReference>
<dbReference type="Gene3D" id="2.60.40.10">
    <property type="entry name" value="Immunoglobulins"/>
    <property type="match status" value="1"/>
</dbReference>
<comment type="caution">
    <text evidence="1">The sequence shown here is derived from an EMBL/GenBank/DDBJ whole genome shotgun (WGS) entry which is preliminary data.</text>
</comment>